<feature type="compositionally biased region" description="Low complexity" evidence="1">
    <location>
        <begin position="360"/>
        <end position="374"/>
    </location>
</feature>
<keyword evidence="2" id="KW-1133">Transmembrane helix</keyword>
<feature type="compositionally biased region" description="Polar residues" evidence="1">
    <location>
        <begin position="347"/>
        <end position="359"/>
    </location>
</feature>
<evidence type="ECO:0000256" key="1">
    <source>
        <dbReference type="SAM" id="MobiDB-lite"/>
    </source>
</evidence>
<evidence type="ECO:0000313" key="3">
    <source>
        <dbReference type="EMBL" id="MXR52514.1"/>
    </source>
</evidence>
<name>A0A6B0T359_9EURY</name>
<keyword evidence="2" id="KW-0472">Membrane</keyword>
<gene>
    <name evidence="3" type="ORF">GRX03_12965</name>
</gene>
<dbReference type="SUPFAM" id="SSF49373">
    <property type="entry name" value="Invasin/intimin cell-adhesion fragments"/>
    <property type="match status" value="1"/>
</dbReference>
<comment type="caution">
    <text evidence="3">The sequence shown here is derived from an EMBL/GenBank/DDBJ whole genome shotgun (WGS) entry which is preliminary data.</text>
</comment>
<evidence type="ECO:0000313" key="4">
    <source>
        <dbReference type="Proteomes" id="UP000466535"/>
    </source>
</evidence>
<dbReference type="Proteomes" id="UP000466535">
    <property type="component" value="Unassembled WGS sequence"/>
</dbReference>
<dbReference type="InterPro" id="IPR013783">
    <property type="entry name" value="Ig-like_fold"/>
</dbReference>
<evidence type="ECO:0008006" key="5">
    <source>
        <dbReference type="Google" id="ProtNLM"/>
    </source>
</evidence>
<accession>A0A6B0T359</accession>
<dbReference type="OrthoDB" id="121941at2157"/>
<proteinExistence type="predicted"/>
<keyword evidence="2" id="KW-0812">Transmembrane</keyword>
<dbReference type="Gene3D" id="2.60.40.10">
    <property type="entry name" value="Immunoglobulins"/>
    <property type="match status" value="1"/>
</dbReference>
<keyword evidence="4" id="KW-1185">Reference proteome</keyword>
<organism evidence="3 4">
    <name type="scientific">Halovenus carboxidivorans</name>
    <dbReference type="NCBI Taxonomy" id="2692199"/>
    <lineage>
        <taxon>Archaea</taxon>
        <taxon>Methanobacteriati</taxon>
        <taxon>Methanobacteriota</taxon>
        <taxon>Stenosarchaea group</taxon>
        <taxon>Halobacteria</taxon>
        <taxon>Halobacteriales</taxon>
        <taxon>Haloarculaceae</taxon>
        <taxon>Halovenus</taxon>
    </lineage>
</organism>
<dbReference type="RefSeq" id="WP_159764646.1">
    <property type="nucleotide sequence ID" value="NZ_WUUT01000005.1"/>
</dbReference>
<dbReference type="EMBL" id="WUUT01000005">
    <property type="protein sequence ID" value="MXR52514.1"/>
    <property type="molecule type" value="Genomic_DNA"/>
</dbReference>
<dbReference type="InterPro" id="IPR008964">
    <property type="entry name" value="Invasin/intimin_cell_adhesion"/>
</dbReference>
<dbReference type="AlphaFoldDB" id="A0A6B0T359"/>
<sequence>MRFLSDSRAQSVQIGAVLLFGILIILLSTWQAFVIPNQNQEVEFNHNERVQQQMTDLRSTVISMPGADTPQSVTVDLGLRYPSRTIFRNPPPVSGTIQTLDTTNESFNVTIRNAEAQNDDFGQLWARDGATYNTGAIEYRPSYNEYESAPRTIYSGTVLYNAFDRENQQLPVSGQSLVRGNRISVVALNGSLSENGVRSRSLDFEPLSTQTREVEIEPEPGERIVLELPTRLGVNRWRTLFESEPNVNSSAVTLDQSAFGDEGVGLLRVPLRPDPVGSQDFYRLQLAKVGIGTGTTTPNAAYLTPVEGNGTEIQRSESVELTLEVRDAYNRPVSGQRVFADAEAGTITNSEPTDTSGQATFTYQTDSTTSTGTTRINFSIDGPIGAGYDRNSPTNVTMEVAVTSSQNGGGGNSAYSTTWQSPSGTGDNTGSSLTNCDAEDCTWDVGASGDDTLTLRAATSPTIEGASLDFSVDNSTVGSITPGENTTTAAGEATTELTAKENGTVGIYTASGGSSDVINVTVENVTAAATTDIAMRVDDLTNRRANEPRFYVSYDVGVSHDNVEIIAESTESSASAQATGAVGRDGRLLAPGFGNGEEFEITVRALESGSTVAERTFVTNADTQNPAENDDLSRSSSAQLLSSDIVDRSKPNQNEVIYRFDWDVSSGDFSEVELLVLNRNGNGASTTQTTNVRQNQNVDVEPGDGTNTVYKVGLLVRDSDGVVVDSRTVEDTAEGNGP</sequence>
<feature type="region of interest" description="Disordered" evidence="1">
    <location>
        <begin position="347"/>
        <end position="376"/>
    </location>
</feature>
<protein>
    <recommendedName>
        <fullName evidence="5">Big-1 domain-containing protein</fullName>
    </recommendedName>
</protein>
<feature type="transmembrane region" description="Helical" evidence="2">
    <location>
        <begin position="12"/>
        <end position="33"/>
    </location>
</feature>
<evidence type="ECO:0000256" key="2">
    <source>
        <dbReference type="SAM" id="Phobius"/>
    </source>
</evidence>
<reference evidence="3 4" key="1">
    <citation type="submission" date="2019-12" db="EMBL/GenBank/DDBJ databases">
        <title>Isolation and characterization of three novel carbon monoxide-oxidizing members of Halobacteria from salione crusts and soils.</title>
        <authorList>
            <person name="Myers M.R."/>
            <person name="King G.M."/>
        </authorList>
    </citation>
    <scope>NUCLEOTIDE SEQUENCE [LARGE SCALE GENOMIC DNA]</scope>
    <source>
        <strain evidence="3 4">WSH3</strain>
    </source>
</reference>